<dbReference type="Gramene" id="mRNA:HanXRQr2_Chr03g0117321">
    <property type="protein sequence ID" value="CDS:HanXRQr2_Chr03g0117321.1"/>
    <property type="gene ID" value="HanXRQr2_Chr03g0117321"/>
</dbReference>
<dbReference type="Proteomes" id="UP000215914">
    <property type="component" value="Unassembled WGS sequence"/>
</dbReference>
<reference evidence="1" key="1">
    <citation type="journal article" date="2017" name="Nature">
        <title>The sunflower genome provides insights into oil metabolism, flowering and Asterid evolution.</title>
        <authorList>
            <person name="Badouin H."/>
            <person name="Gouzy J."/>
            <person name="Grassa C.J."/>
            <person name="Murat F."/>
            <person name="Staton S.E."/>
            <person name="Cottret L."/>
            <person name="Lelandais-Briere C."/>
            <person name="Owens G.L."/>
            <person name="Carrere S."/>
            <person name="Mayjonade B."/>
            <person name="Legrand L."/>
            <person name="Gill N."/>
            <person name="Kane N.C."/>
            <person name="Bowers J.E."/>
            <person name="Hubner S."/>
            <person name="Bellec A."/>
            <person name="Berard A."/>
            <person name="Berges H."/>
            <person name="Blanchet N."/>
            <person name="Boniface M.C."/>
            <person name="Brunel D."/>
            <person name="Catrice O."/>
            <person name="Chaidir N."/>
            <person name="Claudel C."/>
            <person name="Donnadieu C."/>
            <person name="Faraut T."/>
            <person name="Fievet G."/>
            <person name="Helmstetter N."/>
            <person name="King M."/>
            <person name="Knapp S.J."/>
            <person name="Lai Z."/>
            <person name="Le Paslier M.C."/>
            <person name="Lippi Y."/>
            <person name="Lorenzon L."/>
            <person name="Mandel J.R."/>
            <person name="Marage G."/>
            <person name="Marchand G."/>
            <person name="Marquand E."/>
            <person name="Bret-Mestries E."/>
            <person name="Morien E."/>
            <person name="Nambeesan S."/>
            <person name="Nguyen T."/>
            <person name="Pegot-Espagnet P."/>
            <person name="Pouilly N."/>
            <person name="Raftis F."/>
            <person name="Sallet E."/>
            <person name="Schiex T."/>
            <person name="Thomas J."/>
            <person name="Vandecasteele C."/>
            <person name="Vares D."/>
            <person name="Vear F."/>
            <person name="Vautrin S."/>
            <person name="Crespi M."/>
            <person name="Mangin B."/>
            <person name="Burke J.M."/>
            <person name="Salse J."/>
            <person name="Munos S."/>
            <person name="Vincourt P."/>
            <person name="Rieseberg L.H."/>
            <person name="Langlade N.B."/>
        </authorList>
    </citation>
    <scope>NUCLEOTIDE SEQUENCE</scope>
    <source>
        <tissue evidence="1">Leaves</tissue>
    </source>
</reference>
<dbReference type="AlphaFoldDB" id="A0A9K3JHE4"/>
<name>A0A9K3JHE4_HELAN</name>
<sequence length="66" mass="7824">MGHRKRNGYYATSIMFFTDNPKWHMPLPNLPQEKNIVDRLAGGSPNISRSIKKQYFSFLRKKNLKR</sequence>
<accession>A0A9K3JHE4</accession>
<comment type="caution">
    <text evidence="1">The sequence shown here is derived from an EMBL/GenBank/DDBJ whole genome shotgun (WGS) entry which is preliminary data.</text>
</comment>
<reference evidence="1" key="2">
    <citation type="submission" date="2020-06" db="EMBL/GenBank/DDBJ databases">
        <title>Helianthus annuus Genome sequencing and assembly Release 2.</title>
        <authorList>
            <person name="Gouzy J."/>
            <person name="Langlade N."/>
            <person name="Munos S."/>
        </authorList>
    </citation>
    <scope>NUCLEOTIDE SEQUENCE</scope>
    <source>
        <tissue evidence="1">Leaves</tissue>
    </source>
</reference>
<evidence type="ECO:0000313" key="1">
    <source>
        <dbReference type="EMBL" id="KAF5814981.1"/>
    </source>
</evidence>
<protein>
    <submittedName>
        <fullName evidence="1">Uncharacterized protein</fullName>
    </submittedName>
</protein>
<evidence type="ECO:0000313" key="2">
    <source>
        <dbReference type="Proteomes" id="UP000215914"/>
    </source>
</evidence>
<gene>
    <name evidence="1" type="ORF">HanXRQr2_Chr03g0117321</name>
</gene>
<keyword evidence="2" id="KW-1185">Reference proteome</keyword>
<dbReference type="EMBL" id="MNCJ02000318">
    <property type="protein sequence ID" value="KAF5814981.1"/>
    <property type="molecule type" value="Genomic_DNA"/>
</dbReference>
<organism evidence="1 2">
    <name type="scientific">Helianthus annuus</name>
    <name type="common">Common sunflower</name>
    <dbReference type="NCBI Taxonomy" id="4232"/>
    <lineage>
        <taxon>Eukaryota</taxon>
        <taxon>Viridiplantae</taxon>
        <taxon>Streptophyta</taxon>
        <taxon>Embryophyta</taxon>
        <taxon>Tracheophyta</taxon>
        <taxon>Spermatophyta</taxon>
        <taxon>Magnoliopsida</taxon>
        <taxon>eudicotyledons</taxon>
        <taxon>Gunneridae</taxon>
        <taxon>Pentapetalae</taxon>
        <taxon>asterids</taxon>
        <taxon>campanulids</taxon>
        <taxon>Asterales</taxon>
        <taxon>Asteraceae</taxon>
        <taxon>Asteroideae</taxon>
        <taxon>Heliantheae alliance</taxon>
        <taxon>Heliantheae</taxon>
        <taxon>Helianthus</taxon>
    </lineage>
</organism>
<proteinExistence type="predicted"/>